<comment type="caution">
    <text evidence="1">The sequence shown here is derived from an EMBL/GenBank/DDBJ whole genome shotgun (WGS) entry which is preliminary data.</text>
</comment>
<reference evidence="1 2" key="2">
    <citation type="submission" date="2008-10" db="EMBL/GenBank/DDBJ databases">
        <title>Draft genome sequence of Anaerococcus hydrogenalis (DSM 7454).</title>
        <authorList>
            <person name="Sudarsanam P."/>
            <person name="Ley R."/>
            <person name="Guruge J."/>
            <person name="Turnbaugh P.J."/>
            <person name="Mahowald M."/>
            <person name="Liep D."/>
            <person name="Gordon J."/>
        </authorList>
    </citation>
    <scope>NUCLEOTIDE SEQUENCE [LARGE SCALE GENOMIC DNA]</scope>
    <source>
        <strain evidence="1 2">DSM 7454</strain>
    </source>
</reference>
<protein>
    <submittedName>
        <fullName evidence="1">Uncharacterized protein</fullName>
    </submittedName>
</protein>
<evidence type="ECO:0000313" key="2">
    <source>
        <dbReference type="Proteomes" id="UP000005451"/>
    </source>
</evidence>
<name>B6WBR0_9FIRM</name>
<proteinExistence type="predicted"/>
<gene>
    <name evidence="1" type="ORF">ANHYDRO_02043</name>
</gene>
<evidence type="ECO:0000313" key="1">
    <source>
        <dbReference type="EMBL" id="EEB35079.1"/>
    </source>
</evidence>
<sequence>MRFIFKVKKFVNTILSMKKIERLRPFCVFLCPNMSMDVVLFCQGS</sequence>
<dbReference type="Proteomes" id="UP000005451">
    <property type="component" value="Unassembled WGS sequence"/>
</dbReference>
<dbReference type="AlphaFoldDB" id="B6WBR0"/>
<dbReference type="eggNOG" id="ENOG5030GQW">
    <property type="taxonomic scope" value="Bacteria"/>
</dbReference>
<accession>B6WBR0</accession>
<reference evidence="1 2" key="1">
    <citation type="submission" date="2008-09" db="EMBL/GenBank/DDBJ databases">
        <authorList>
            <person name="Fulton L."/>
            <person name="Clifton S."/>
            <person name="Fulton B."/>
            <person name="Xu J."/>
            <person name="Minx P."/>
            <person name="Pepin K.H."/>
            <person name="Johnson M."/>
            <person name="Thiruvilangam P."/>
            <person name="Bhonagiri V."/>
            <person name="Nash W.E."/>
            <person name="Mardis E.R."/>
            <person name="Wilson R.K."/>
        </authorList>
    </citation>
    <scope>NUCLEOTIDE SEQUENCE [LARGE SCALE GENOMIC DNA]</scope>
    <source>
        <strain evidence="1 2">DSM 7454</strain>
    </source>
</reference>
<organism evidence="1 2">
    <name type="scientific">Anaerococcus hydrogenalis DSM 7454</name>
    <dbReference type="NCBI Taxonomy" id="561177"/>
    <lineage>
        <taxon>Bacteria</taxon>
        <taxon>Bacillati</taxon>
        <taxon>Bacillota</taxon>
        <taxon>Tissierellia</taxon>
        <taxon>Tissierellales</taxon>
        <taxon>Peptoniphilaceae</taxon>
        <taxon>Anaerococcus</taxon>
    </lineage>
</organism>
<dbReference type="STRING" id="561177.ANHYDRO_02043"/>
<dbReference type="EMBL" id="ABXA01000049">
    <property type="protein sequence ID" value="EEB35079.1"/>
    <property type="molecule type" value="Genomic_DNA"/>
</dbReference>